<organism evidence="2 3">
    <name type="scientific">Thermus composti</name>
    <dbReference type="NCBI Taxonomy" id="532059"/>
    <lineage>
        <taxon>Bacteria</taxon>
        <taxon>Thermotogati</taxon>
        <taxon>Deinococcota</taxon>
        <taxon>Deinococci</taxon>
        <taxon>Thermales</taxon>
        <taxon>Thermaceae</taxon>
        <taxon>Thermus</taxon>
    </lineage>
</organism>
<dbReference type="Pfam" id="PF03819">
    <property type="entry name" value="MazG"/>
    <property type="match status" value="1"/>
</dbReference>
<gene>
    <name evidence="2" type="ORF">ACFFFP_02740</name>
</gene>
<evidence type="ECO:0000259" key="1">
    <source>
        <dbReference type="Pfam" id="PF03819"/>
    </source>
</evidence>
<dbReference type="Proteomes" id="UP001589830">
    <property type="component" value="Unassembled WGS sequence"/>
</dbReference>
<dbReference type="CDD" id="cd11541">
    <property type="entry name" value="NTP-PPase_u4"/>
    <property type="match status" value="1"/>
</dbReference>
<comment type="caution">
    <text evidence="2">The sequence shown here is derived from an EMBL/GenBank/DDBJ whole genome shotgun (WGS) entry which is preliminary data.</text>
</comment>
<dbReference type="InterPro" id="IPR004518">
    <property type="entry name" value="MazG-like_dom"/>
</dbReference>
<name>A0ABV6PZ24_9DEIN</name>
<dbReference type="SUPFAM" id="SSF101386">
    <property type="entry name" value="all-alpha NTP pyrophosphatases"/>
    <property type="match status" value="1"/>
</dbReference>
<dbReference type="InterPro" id="IPR011379">
    <property type="entry name" value="MazG-related_GP37"/>
</dbReference>
<keyword evidence="3" id="KW-1185">Reference proteome</keyword>
<dbReference type="Gene3D" id="1.10.287.1080">
    <property type="entry name" value="MazG-like"/>
    <property type="match status" value="1"/>
</dbReference>
<evidence type="ECO:0000313" key="2">
    <source>
        <dbReference type="EMBL" id="MFC0595099.1"/>
    </source>
</evidence>
<dbReference type="PIRSF" id="PIRSF006639">
    <property type="entry name" value="UCP006639_pph"/>
    <property type="match status" value="1"/>
</dbReference>
<dbReference type="RefSeq" id="WP_188845951.1">
    <property type="nucleotide sequence ID" value="NZ_BMPJ01000003.1"/>
</dbReference>
<feature type="domain" description="NTP pyrophosphohydrolase MazG-like" evidence="1">
    <location>
        <begin position="28"/>
        <end position="97"/>
    </location>
</feature>
<protein>
    <submittedName>
        <fullName evidence="2">Nucleoside triphosphate pyrophosphohydrolase family protein</fullName>
    </submittedName>
</protein>
<sequence length="108" mass="11936">MTLDAYQKEAQKTALYPEAYRLLYPTLGLVGEAGELANKVKKILRDHGGTLPEETREALILELGDVLWYVAQVATDLGVSLEAVAERNLKKLRSRKERGTLGGSGDHR</sequence>
<proteinExistence type="predicted"/>
<reference evidence="2 3" key="1">
    <citation type="submission" date="2024-09" db="EMBL/GenBank/DDBJ databases">
        <authorList>
            <person name="Sun Q."/>
            <person name="Mori K."/>
        </authorList>
    </citation>
    <scope>NUCLEOTIDE SEQUENCE [LARGE SCALE GENOMIC DNA]</scope>
    <source>
        <strain evidence="2 3">NCAIM B.02340</strain>
    </source>
</reference>
<dbReference type="EMBL" id="JBHLTW010000006">
    <property type="protein sequence ID" value="MFC0595099.1"/>
    <property type="molecule type" value="Genomic_DNA"/>
</dbReference>
<accession>A0ABV6PZ24</accession>
<evidence type="ECO:0000313" key="3">
    <source>
        <dbReference type="Proteomes" id="UP001589830"/>
    </source>
</evidence>